<dbReference type="OrthoDB" id="9776609at2"/>
<name>A0A327MCJ6_9PROT</name>
<keyword evidence="1" id="KW-1133">Transmembrane helix</keyword>
<sequence>MKAGFRQSMAWLHTWAGLFLGWLLFAIFLTGTLSVFAHEITEWMRPELRQAGAAPQAEAIARAQAALEREAPHAPLWQIVLPHAEDEPVEIRWRQGGRRETRFVDAATGGIVPVRETEGGEFFVAFHYCLLSRPAGIWVVAAVSIGMLALLLSGVIIHKRIFRDFFTFRPAARAPHRAWLDAHNVCGVLALPFHLMITYTGLAIMFSVTMPVGLQVFYGGSPGKLRADIVTPFERPVARQPAPLLPLASLVPPAEAIFGPGRVELLTVYNPGDANAVVDAFRRFDDQIAAVADHAAFEGTTGRPIGIQTAWNPSALVWRSMVGLHLAQFGGPAMRWLYFLSGLAGSAMIATGLVMFTVKRAVRHGAATGFDAAVARINVATVAGVVVACIAYLWLNRLLPAGMAGREAWEMGLLLPIWLATLLHAALRPPPQGWREQFGLAALLCLALPLLDLATGGGPFQHGLAAPGPTEAVDLTAFGCGLGLAWLVRHLAQRPAGAGRASPTRPAALPSRAR</sequence>
<comment type="caution">
    <text evidence="2">The sequence shown here is derived from an EMBL/GenBank/DDBJ whole genome shotgun (WGS) entry which is preliminary data.</text>
</comment>
<reference evidence="3" key="1">
    <citation type="submission" date="2018-06" db="EMBL/GenBank/DDBJ databases">
        <authorList>
            <person name="Khan S.A."/>
        </authorList>
    </citation>
    <scope>NUCLEOTIDE SEQUENCE [LARGE SCALE GENOMIC DNA]</scope>
    <source>
        <strain evidence="3">DB-1506</strain>
    </source>
</reference>
<protein>
    <submittedName>
        <fullName evidence="2">PepSY domain-containing protein</fullName>
    </submittedName>
</protein>
<organism evidence="2 3">
    <name type="scientific">Roseicella frigidaeris</name>
    <dbReference type="NCBI Taxonomy" id="2230885"/>
    <lineage>
        <taxon>Bacteria</taxon>
        <taxon>Pseudomonadati</taxon>
        <taxon>Pseudomonadota</taxon>
        <taxon>Alphaproteobacteria</taxon>
        <taxon>Acetobacterales</taxon>
        <taxon>Roseomonadaceae</taxon>
        <taxon>Roseicella</taxon>
    </lineage>
</organism>
<dbReference type="PANTHER" id="PTHR34219:SF4">
    <property type="entry name" value="PEPSY DOMAIN-CONTAINING PROTEIN"/>
    <property type="match status" value="1"/>
</dbReference>
<dbReference type="EMBL" id="QLIX01000001">
    <property type="protein sequence ID" value="RAI60720.1"/>
    <property type="molecule type" value="Genomic_DNA"/>
</dbReference>
<dbReference type="PANTHER" id="PTHR34219">
    <property type="entry name" value="IRON-REGULATED INNER MEMBRANE PROTEIN-RELATED"/>
    <property type="match status" value="1"/>
</dbReference>
<evidence type="ECO:0000256" key="1">
    <source>
        <dbReference type="SAM" id="Phobius"/>
    </source>
</evidence>
<dbReference type="InterPro" id="IPR005625">
    <property type="entry name" value="PepSY-ass_TM"/>
</dbReference>
<feature type="transmembrane region" description="Helical" evidence="1">
    <location>
        <begin position="336"/>
        <end position="356"/>
    </location>
</feature>
<feature type="transmembrane region" description="Helical" evidence="1">
    <location>
        <begin position="377"/>
        <end position="395"/>
    </location>
</feature>
<keyword evidence="1" id="KW-0812">Transmembrane</keyword>
<dbReference type="Pfam" id="PF03929">
    <property type="entry name" value="PepSY_TM"/>
    <property type="match status" value="1"/>
</dbReference>
<evidence type="ECO:0000313" key="3">
    <source>
        <dbReference type="Proteomes" id="UP000249065"/>
    </source>
</evidence>
<keyword evidence="3" id="KW-1185">Reference proteome</keyword>
<dbReference type="AlphaFoldDB" id="A0A327MCJ6"/>
<accession>A0A327MCJ6</accession>
<proteinExistence type="predicted"/>
<dbReference type="Proteomes" id="UP000249065">
    <property type="component" value="Unassembled WGS sequence"/>
</dbReference>
<evidence type="ECO:0000313" key="2">
    <source>
        <dbReference type="EMBL" id="RAI60720.1"/>
    </source>
</evidence>
<keyword evidence="1" id="KW-0472">Membrane</keyword>
<feature type="transmembrane region" description="Helical" evidence="1">
    <location>
        <begin position="135"/>
        <end position="157"/>
    </location>
</feature>
<gene>
    <name evidence="2" type="ORF">DOO78_00875</name>
</gene>